<dbReference type="GeneID" id="68864603"/>
<sequence length="68" mass="7276">MSLSRLLSGLFTGSEPNTESPATTQHSGESEPSSTVIYECRTCGTTVSADTVRCPACEDDDIVRYSID</sequence>
<accession>A0A8J8GT22</accession>
<name>A0A8J8GT22_9EURY</name>
<feature type="compositionally biased region" description="Polar residues" evidence="1">
    <location>
        <begin position="14"/>
        <end position="34"/>
    </location>
</feature>
<comment type="caution">
    <text evidence="2">The sequence shown here is derived from an EMBL/GenBank/DDBJ whole genome shotgun (WGS) entry which is preliminary data.</text>
</comment>
<evidence type="ECO:0000313" key="2">
    <source>
        <dbReference type="EMBL" id="NUB93952.1"/>
    </source>
</evidence>
<keyword evidence="5" id="KW-1185">Reference proteome</keyword>
<dbReference type="OrthoDB" id="295069at2157"/>
<evidence type="ECO:0000313" key="5">
    <source>
        <dbReference type="Proteomes" id="UP001016761"/>
    </source>
</evidence>
<organism evidence="2 4">
    <name type="scientific">Haloterrigena gelatinilytica</name>
    <dbReference type="NCBI Taxonomy" id="2741724"/>
    <lineage>
        <taxon>Archaea</taxon>
        <taxon>Methanobacteriati</taxon>
        <taxon>Methanobacteriota</taxon>
        <taxon>Stenosarchaea group</taxon>
        <taxon>Halobacteria</taxon>
        <taxon>Halobacteriales</taxon>
        <taxon>Natrialbaceae</taxon>
        <taxon>Haloterrigena</taxon>
    </lineage>
</organism>
<protein>
    <recommendedName>
        <fullName evidence="6">Small CPxCG-related zinc finger protein</fullName>
    </recommendedName>
</protein>
<dbReference type="Proteomes" id="UP000728647">
    <property type="component" value="Unassembled WGS sequence"/>
</dbReference>
<dbReference type="EMBL" id="JABURA010000004">
    <property type="protein sequence ID" value="NUB93952.1"/>
    <property type="molecule type" value="Genomic_DNA"/>
</dbReference>
<evidence type="ECO:0000313" key="4">
    <source>
        <dbReference type="Proteomes" id="UP000728647"/>
    </source>
</evidence>
<dbReference type="Proteomes" id="UP001016761">
    <property type="component" value="Unassembled WGS sequence"/>
</dbReference>
<dbReference type="RefSeq" id="WP_126665068.1">
    <property type="nucleotide sequence ID" value="NZ_JABUQZ010000002.1"/>
</dbReference>
<reference evidence="2 5" key="1">
    <citation type="submission" date="2020-06" db="EMBL/GenBank/DDBJ databases">
        <title>Haloterrigena sp. nov., an extremely halophilic archaeon isolated from a saline sediment.</title>
        <authorList>
            <person name="Liu B.-B."/>
        </authorList>
    </citation>
    <scope>NUCLEOTIDE SEQUENCE</scope>
    <source>
        <strain evidence="2">SYSU A121-1</strain>
        <strain evidence="3 5">SYSU A558-1</strain>
    </source>
</reference>
<dbReference type="AlphaFoldDB" id="A0A8J8GT22"/>
<feature type="region of interest" description="Disordered" evidence="1">
    <location>
        <begin position="1"/>
        <end position="34"/>
    </location>
</feature>
<evidence type="ECO:0000256" key="1">
    <source>
        <dbReference type="SAM" id="MobiDB-lite"/>
    </source>
</evidence>
<proteinExistence type="predicted"/>
<evidence type="ECO:0008006" key="6">
    <source>
        <dbReference type="Google" id="ProtNLM"/>
    </source>
</evidence>
<gene>
    <name evidence="2" type="ORF">HT576_23545</name>
    <name evidence="3" type="ORF">HTZ84_21685</name>
</gene>
<dbReference type="EMBL" id="JABUQZ010000002">
    <property type="protein sequence ID" value="NUC74879.1"/>
    <property type="molecule type" value="Genomic_DNA"/>
</dbReference>
<evidence type="ECO:0000313" key="3">
    <source>
        <dbReference type="EMBL" id="NUC74879.1"/>
    </source>
</evidence>